<feature type="domain" description="SWIM-type" evidence="3">
    <location>
        <begin position="652"/>
        <end position="684"/>
    </location>
</feature>
<proteinExistence type="predicted"/>
<dbReference type="Pfam" id="PF10551">
    <property type="entry name" value="MULE"/>
    <property type="match status" value="1"/>
</dbReference>
<dbReference type="PANTHER" id="PTHR31973:SF113">
    <property type="entry name" value="PROTEIN FAR1-RELATED SEQUENCE 5-LIKE"/>
    <property type="match status" value="1"/>
</dbReference>
<feature type="region of interest" description="Disordered" evidence="2">
    <location>
        <begin position="732"/>
        <end position="759"/>
    </location>
</feature>
<dbReference type="Proteomes" id="UP001152484">
    <property type="component" value="Unassembled WGS sequence"/>
</dbReference>
<evidence type="ECO:0000259" key="3">
    <source>
        <dbReference type="PROSITE" id="PS50966"/>
    </source>
</evidence>
<evidence type="ECO:0000256" key="2">
    <source>
        <dbReference type="SAM" id="MobiDB-lite"/>
    </source>
</evidence>
<dbReference type="InterPro" id="IPR018289">
    <property type="entry name" value="MULE_transposase_dom"/>
</dbReference>
<keyword evidence="1" id="KW-0479">Metal-binding</keyword>
<dbReference type="OrthoDB" id="1695771at2759"/>
<evidence type="ECO:0000313" key="5">
    <source>
        <dbReference type="Proteomes" id="UP001152484"/>
    </source>
</evidence>
<keyword evidence="1" id="KW-0863">Zinc-finger</keyword>
<evidence type="ECO:0000313" key="4">
    <source>
        <dbReference type="EMBL" id="CAH9055797.1"/>
    </source>
</evidence>
<gene>
    <name evidence="4" type="ORF">CEURO_LOCUS862</name>
</gene>
<comment type="caution">
    <text evidence="4">The sequence shown here is derived from an EMBL/GenBank/DDBJ whole genome shotgun (WGS) entry which is preliminary data.</text>
</comment>
<dbReference type="PANTHER" id="PTHR31973">
    <property type="entry name" value="POLYPROTEIN, PUTATIVE-RELATED"/>
    <property type="match status" value="1"/>
</dbReference>
<dbReference type="InterPro" id="IPR007527">
    <property type="entry name" value="Znf_SWIM"/>
</dbReference>
<dbReference type="AlphaFoldDB" id="A0A9P0YHF9"/>
<dbReference type="PROSITE" id="PS50966">
    <property type="entry name" value="ZF_SWIM"/>
    <property type="match status" value="1"/>
</dbReference>
<accession>A0A9P0YHF9</accession>
<reference evidence="4" key="1">
    <citation type="submission" date="2022-07" db="EMBL/GenBank/DDBJ databases">
        <authorList>
            <person name="Macas J."/>
            <person name="Novak P."/>
            <person name="Neumann P."/>
        </authorList>
    </citation>
    <scope>NUCLEOTIDE SEQUENCE</scope>
</reference>
<protein>
    <recommendedName>
        <fullName evidence="3">SWIM-type domain-containing protein</fullName>
    </recommendedName>
</protein>
<keyword evidence="1" id="KW-0862">Zinc</keyword>
<dbReference type="GO" id="GO:0008270">
    <property type="term" value="F:zinc ion binding"/>
    <property type="evidence" value="ECO:0007669"/>
    <property type="project" value="UniProtKB-KW"/>
</dbReference>
<dbReference type="Pfam" id="PF04434">
    <property type="entry name" value="SWIM"/>
    <property type="match status" value="1"/>
</dbReference>
<name>A0A9P0YHF9_CUSEU</name>
<organism evidence="4 5">
    <name type="scientific">Cuscuta europaea</name>
    <name type="common">European dodder</name>
    <dbReference type="NCBI Taxonomy" id="41803"/>
    <lineage>
        <taxon>Eukaryota</taxon>
        <taxon>Viridiplantae</taxon>
        <taxon>Streptophyta</taxon>
        <taxon>Embryophyta</taxon>
        <taxon>Tracheophyta</taxon>
        <taxon>Spermatophyta</taxon>
        <taxon>Magnoliopsida</taxon>
        <taxon>eudicotyledons</taxon>
        <taxon>Gunneridae</taxon>
        <taxon>Pentapetalae</taxon>
        <taxon>asterids</taxon>
        <taxon>lamiids</taxon>
        <taxon>Solanales</taxon>
        <taxon>Convolvulaceae</taxon>
        <taxon>Cuscuteae</taxon>
        <taxon>Cuscuta</taxon>
        <taxon>Cuscuta subgen. Cuscuta</taxon>
    </lineage>
</organism>
<dbReference type="EMBL" id="CAMAPE010000003">
    <property type="protein sequence ID" value="CAH9055797.1"/>
    <property type="molecule type" value="Genomic_DNA"/>
</dbReference>
<keyword evidence="5" id="KW-1185">Reference proteome</keyword>
<sequence length="783" mass="89946">MDSIVMIMLKLGGSWTNDYNFNSNLTFAIQVLYSSTYKDFIEQLSSILSDSYNATSELKLSYMVDGCPPPVYINDEASFRFFLNLKVLQTDFSKYPLCVEFSIHGYTPCSVPATENTVPIYASPSHVSSEEHDNISGQKSDSNSYTIFQHESNLTQKSPSPITINDDVYHSPLSSVSPCQSPPTHLHSTESFSFHHNVEVITHYHPTQIMKYAIYNSKFDLSHHLKLYAIDNGFQYRTLTSKKGVLHVVCCDDNCKWAVRGVKLLGVQMFQIRRFDSTHTCSIDFRQGKQRQATYRTVAELISHKFLDASRKPYAPNLIREDMSVAHGISMSYKKAWKAQKLAMQRQFGSDFESYQKLPSMAYMLEKRNLNSVISLIIGDEDEFRYFFMCLSPWRQAWDFCRPVLIVDGSFMKAYYKGTLLTACGQDANGHIVPLAFGICDSESKASWNWFLSQVRDSITFRPDMFIVSDRHEGILGAVKDIFPHALHGYCVEHLRRNMVPKFRGAGKNLGWKFKAAYMASTLKEFEEYMSLLDSEDIRIRPWLEKIGFEKWAKCMSGPRRYDIMTSNCAESMNNVNVSAREYSTSKLVDFLRERMQQWFSERKENAEKTRTFFAPTREKHLVALQGQACRMQVKPTSYTEFEVVDRHCLSFVVDLNSKICSCGVFQLSHFVCVHVVAAIGTRPAMSCYDYISKYYTRDYWLSTWSSVMHPICDVESWSVPPDVLNVRCKPPSCQKRPPGRPKKSRIPSIGEHRRTKRQKCSRCHAIGHNKKTCRNPLPISNA</sequence>
<evidence type="ECO:0000256" key="1">
    <source>
        <dbReference type="PROSITE-ProRule" id="PRU00325"/>
    </source>
</evidence>